<organism evidence="2 3">
    <name type="scientific">Cinchona calisaya</name>
    <dbReference type="NCBI Taxonomy" id="153742"/>
    <lineage>
        <taxon>Eukaryota</taxon>
        <taxon>Viridiplantae</taxon>
        <taxon>Streptophyta</taxon>
        <taxon>Embryophyta</taxon>
        <taxon>Tracheophyta</taxon>
        <taxon>Spermatophyta</taxon>
        <taxon>Magnoliopsida</taxon>
        <taxon>eudicotyledons</taxon>
        <taxon>Gunneridae</taxon>
        <taxon>Pentapetalae</taxon>
        <taxon>asterids</taxon>
        <taxon>lamiids</taxon>
        <taxon>Gentianales</taxon>
        <taxon>Rubiaceae</taxon>
        <taxon>Cinchonoideae</taxon>
        <taxon>Cinchoneae</taxon>
        <taxon>Cinchona</taxon>
    </lineage>
</organism>
<sequence length="131" mass="14639">MSGGGGGDGVWWEKDGAVDLVMTLHNSDDRSNEKAVSENDSGVGFVKDSCGDQQAKLVENVNCGGEEENGYGILSGFSRTEVTVIDTSFPSWKFEKMLFRKKNSWKVRDKKGKMINCGKKKKKKKKKKKRR</sequence>
<accession>A0ABD2ZYC7</accession>
<protein>
    <submittedName>
        <fullName evidence="2">Uncharacterized protein</fullName>
    </submittedName>
</protein>
<reference evidence="2 3" key="1">
    <citation type="submission" date="2024-11" db="EMBL/GenBank/DDBJ databases">
        <title>A near-complete genome assembly of Cinchona calisaya.</title>
        <authorList>
            <person name="Lian D.C."/>
            <person name="Zhao X.W."/>
            <person name="Wei L."/>
        </authorList>
    </citation>
    <scope>NUCLEOTIDE SEQUENCE [LARGE SCALE GENOMIC DNA]</scope>
    <source>
        <tissue evidence="2">Nenye</tissue>
    </source>
</reference>
<name>A0ABD2ZYC7_9GENT</name>
<evidence type="ECO:0000313" key="3">
    <source>
        <dbReference type="Proteomes" id="UP001630127"/>
    </source>
</evidence>
<feature type="region of interest" description="Disordered" evidence="1">
    <location>
        <begin position="110"/>
        <end position="131"/>
    </location>
</feature>
<evidence type="ECO:0000313" key="2">
    <source>
        <dbReference type="EMBL" id="KAL3524465.1"/>
    </source>
</evidence>
<proteinExistence type="predicted"/>
<dbReference type="Proteomes" id="UP001630127">
    <property type="component" value="Unassembled WGS sequence"/>
</dbReference>
<keyword evidence="3" id="KW-1185">Reference proteome</keyword>
<dbReference type="PANTHER" id="PTHR37258:SF1">
    <property type="entry name" value="FANTOM PROTEIN"/>
    <property type="match status" value="1"/>
</dbReference>
<dbReference type="AlphaFoldDB" id="A0ABD2ZYC7"/>
<dbReference type="EMBL" id="JBJUIK010000007">
    <property type="protein sequence ID" value="KAL3524465.1"/>
    <property type="molecule type" value="Genomic_DNA"/>
</dbReference>
<evidence type="ECO:0000256" key="1">
    <source>
        <dbReference type="SAM" id="MobiDB-lite"/>
    </source>
</evidence>
<gene>
    <name evidence="2" type="ORF">ACH5RR_017299</name>
</gene>
<comment type="caution">
    <text evidence="2">The sequence shown here is derived from an EMBL/GenBank/DDBJ whole genome shotgun (WGS) entry which is preliminary data.</text>
</comment>
<dbReference type="PANTHER" id="PTHR37258">
    <property type="entry name" value="FANTOM PROTEIN"/>
    <property type="match status" value="1"/>
</dbReference>